<dbReference type="InterPro" id="IPR035923">
    <property type="entry name" value="TT1751-like_sf"/>
</dbReference>
<evidence type="ECO:0000259" key="2">
    <source>
        <dbReference type="Pfam" id="PF03625"/>
    </source>
</evidence>
<proteinExistence type="predicted"/>
<comment type="caution">
    <text evidence="3">The sequence shown here is derived from an EMBL/GenBank/DDBJ whole genome shotgun (WGS) entry which is preliminary data.</text>
</comment>
<keyword evidence="1" id="KW-0732">Signal</keyword>
<dbReference type="RefSeq" id="WP_035854565.1">
    <property type="nucleotide sequence ID" value="NZ_JARBJQ010000010.1"/>
</dbReference>
<accession>A0A930G0Q0</accession>
<organism evidence="3 4">
    <name type="scientific">Dechloromonas agitata</name>
    <dbReference type="NCBI Taxonomy" id="73030"/>
    <lineage>
        <taxon>Bacteria</taxon>
        <taxon>Pseudomonadati</taxon>
        <taxon>Pseudomonadota</taxon>
        <taxon>Betaproteobacteria</taxon>
        <taxon>Rhodocyclales</taxon>
        <taxon>Azonexaceae</taxon>
        <taxon>Dechloromonas</taxon>
    </lineage>
</organism>
<dbReference type="AlphaFoldDB" id="A0A930G0Q0"/>
<sequence length="146" mass="15736">MRLLAPLFCLTFLTHSAQADSDIVTRQLAAGFTDTREALTLAIENRGLVINYVSHIGDMLARTGADIGATRQIYGQAEIVEFCSAALSRQIMESDPHTIVQCPFAIAVYTLPGEDGKTWLAYRRPVGAAASLVTPLLQAIVDDAAE</sequence>
<protein>
    <submittedName>
        <fullName evidence="3">DUF302 domain-containing protein</fullName>
    </submittedName>
</protein>
<dbReference type="Proteomes" id="UP000718593">
    <property type="component" value="Unassembled WGS sequence"/>
</dbReference>
<dbReference type="InterPro" id="IPR005180">
    <property type="entry name" value="DUF302"/>
</dbReference>
<reference evidence="3" key="1">
    <citation type="submission" date="2020-04" db="EMBL/GenBank/DDBJ databases">
        <title>Deep metagenomics examines the oral microbiome during advanced dental caries in children, revealing novel taxa and co-occurrences with host molecules.</title>
        <authorList>
            <person name="Baker J.L."/>
            <person name="Morton J.T."/>
            <person name="Dinis M."/>
            <person name="Alvarez R."/>
            <person name="Tran N.C."/>
            <person name="Knight R."/>
            <person name="Edlund A."/>
        </authorList>
    </citation>
    <scope>NUCLEOTIDE SEQUENCE</scope>
    <source>
        <strain evidence="3">JCVI_32_bin.24</strain>
    </source>
</reference>
<evidence type="ECO:0000256" key="1">
    <source>
        <dbReference type="SAM" id="SignalP"/>
    </source>
</evidence>
<feature type="domain" description="DUF302" evidence="2">
    <location>
        <begin position="76"/>
        <end position="125"/>
    </location>
</feature>
<name>A0A930G0Q0_9RHOO</name>
<dbReference type="CDD" id="cd14797">
    <property type="entry name" value="DUF302"/>
    <property type="match status" value="1"/>
</dbReference>
<gene>
    <name evidence="3" type="ORF">HXL68_03500</name>
</gene>
<dbReference type="SUPFAM" id="SSF103247">
    <property type="entry name" value="TT1751-like"/>
    <property type="match status" value="1"/>
</dbReference>
<evidence type="ECO:0000313" key="4">
    <source>
        <dbReference type="Proteomes" id="UP000718593"/>
    </source>
</evidence>
<dbReference type="EMBL" id="JABZMI010000037">
    <property type="protein sequence ID" value="MBF1164087.1"/>
    <property type="molecule type" value="Genomic_DNA"/>
</dbReference>
<feature type="chain" id="PRO_5038015895" evidence="1">
    <location>
        <begin position="20"/>
        <end position="146"/>
    </location>
</feature>
<feature type="signal peptide" evidence="1">
    <location>
        <begin position="1"/>
        <end position="19"/>
    </location>
</feature>
<evidence type="ECO:0000313" key="3">
    <source>
        <dbReference type="EMBL" id="MBF1164087.1"/>
    </source>
</evidence>
<dbReference type="Pfam" id="PF03625">
    <property type="entry name" value="DUF302"/>
    <property type="match status" value="1"/>
</dbReference>
<dbReference type="Gene3D" id="3.30.310.70">
    <property type="entry name" value="TT1751-like domain"/>
    <property type="match status" value="1"/>
</dbReference>